<accession>A0A8X8ABP0</accession>
<sequence length="399" mass="45671">MFSTRISLIFRRIEKTGEEDLREFWADPPWESTKPGWADEEDRDIVRKMKEEGRDLLIAPFYLPYRRPYLAIPDNHYDISNPKAVIEELDRIEEFLTWVSYIFEDGSLYEGSVWDVLEHWKGVYVAEQGLVRRGGDNVCEPVLDKLEKSTGEKKKASEIKIQLYVKELEFIEAELCLEEVMEDLDEELKVREKEEENLEMDLQEDKNSSVSVQQEEKSFAKDEEEEDVTPSSFGSVTQDEDPTKNDGKGNRSVGAPFSTSSLSFASCSLLSTFPSRLQQSFLAWKNRLPQKAAPSLCVVSSNDPSGMFNLVSFPPVLGQKGRLRIESDRKTSRVSKLVVFLSLSSLIRRIQEGALVVTFNGDFMVLFCWWQRPPVEIILTPLIHSKISKGKLKSMMIAS</sequence>
<dbReference type="EMBL" id="JAAWWB010000008">
    <property type="protein sequence ID" value="KAG6778090.1"/>
    <property type="molecule type" value="Genomic_DNA"/>
</dbReference>
<gene>
    <name evidence="2" type="ORF">POTOM_017937</name>
</gene>
<comment type="caution">
    <text evidence="2">The sequence shown here is derived from an EMBL/GenBank/DDBJ whole genome shotgun (WGS) entry which is preliminary data.</text>
</comment>
<evidence type="ECO:0000256" key="1">
    <source>
        <dbReference type="SAM" id="MobiDB-lite"/>
    </source>
</evidence>
<dbReference type="Proteomes" id="UP000886885">
    <property type="component" value="Chromosome 4D"/>
</dbReference>
<reference evidence="2" key="1">
    <citation type="journal article" date="2020" name="bioRxiv">
        <title>Hybrid origin of Populus tomentosa Carr. identified through genome sequencing and phylogenomic analysis.</title>
        <authorList>
            <person name="An X."/>
            <person name="Gao K."/>
            <person name="Chen Z."/>
            <person name="Li J."/>
            <person name="Yang X."/>
            <person name="Yang X."/>
            <person name="Zhou J."/>
            <person name="Guo T."/>
            <person name="Zhao T."/>
            <person name="Huang S."/>
            <person name="Miao D."/>
            <person name="Khan W.U."/>
            <person name="Rao P."/>
            <person name="Ye M."/>
            <person name="Lei B."/>
            <person name="Liao W."/>
            <person name="Wang J."/>
            <person name="Ji L."/>
            <person name="Li Y."/>
            <person name="Guo B."/>
            <person name="Mustafa N.S."/>
            <person name="Li S."/>
            <person name="Yun Q."/>
            <person name="Keller S.R."/>
            <person name="Mao J."/>
            <person name="Zhang R."/>
            <person name="Strauss S.H."/>
        </authorList>
    </citation>
    <scope>NUCLEOTIDE SEQUENCE</scope>
    <source>
        <strain evidence="2">GM15</strain>
        <tissue evidence="2">Leaf</tissue>
    </source>
</reference>
<feature type="region of interest" description="Disordered" evidence="1">
    <location>
        <begin position="195"/>
        <end position="252"/>
    </location>
</feature>
<proteinExistence type="predicted"/>
<evidence type="ECO:0000313" key="3">
    <source>
        <dbReference type="Proteomes" id="UP000886885"/>
    </source>
</evidence>
<organism evidence="2 3">
    <name type="scientific">Populus tomentosa</name>
    <name type="common">Chinese white poplar</name>
    <dbReference type="NCBI Taxonomy" id="118781"/>
    <lineage>
        <taxon>Eukaryota</taxon>
        <taxon>Viridiplantae</taxon>
        <taxon>Streptophyta</taxon>
        <taxon>Embryophyta</taxon>
        <taxon>Tracheophyta</taxon>
        <taxon>Spermatophyta</taxon>
        <taxon>Magnoliopsida</taxon>
        <taxon>eudicotyledons</taxon>
        <taxon>Gunneridae</taxon>
        <taxon>Pentapetalae</taxon>
        <taxon>rosids</taxon>
        <taxon>fabids</taxon>
        <taxon>Malpighiales</taxon>
        <taxon>Salicaceae</taxon>
        <taxon>Saliceae</taxon>
        <taxon>Populus</taxon>
    </lineage>
</organism>
<dbReference type="AlphaFoldDB" id="A0A8X8ABP0"/>
<protein>
    <submittedName>
        <fullName evidence="2">Uncharacterized protein</fullName>
    </submittedName>
</protein>
<evidence type="ECO:0000313" key="2">
    <source>
        <dbReference type="EMBL" id="KAG6778090.1"/>
    </source>
</evidence>
<keyword evidence="3" id="KW-1185">Reference proteome</keyword>
<dbReference type="OrthoDB" id="987364at2759"/>
<name>A0A8X8ABP0_POPTO</name>